<feature type="compositionally biased region" description="Polar residues" evidence="1">
    <location>
        <begin position="58"/>
        <end position="68"/>
    </location>
</feature>
<feature type="region of interest" description="Disordered" evidence="1">
    <location>
        <begin position="1"/>
        <end position="68"/>
    </location>
</feature>
<gene>
    <name evidence="2" type="ORF">GCM10018793_15590</name>
</gene>
<evidence type="ECO:0000256" key="1">
    <source>
        <dbReference type="SAM" id="MobiDB-lite"/>
    </source>
</evidence>
<reference evidence="2" key="1">
    <citation type="journal article" date="2014" name="Int. J. Syst. Evol. Microbiol.">
        <title>Complete genome sequence of Corynebacterium casei LMG S-19264T (=DSM 44701T), isolated from a smear-ripened cheese.</title>
        <authorList>
            <consortium name="US DOE Joint Genome Institute (JGI-PGF)"/>
            <person name="Walter F."/>
            <person name="Albersmeier A."/>
            <person name="Kalinowski J."/>
            <person name="Ruckert C."/>
        </authorList>
    </citation>
    <scope>NUCLEOTIDE SEQUENCE</scope>
    <source>
        <strain evidence="2">JCM 5069</strain>
    </source>
</reference>
<evidence type="ECO:0000313" key="3">
    <source>
        <dbReference type="Proteomes" id="UP000603708"/>
    </source>
</evidence>
<comment type="caution">
    <text evidence="2">The sequence shown here is derived from an EMBL/GenBank/DDBJ whole genome shotgun (WGS) entry which is preliminary data.</text>
</comment>
<name>A0A919FXS7_9ACTN</name>
<feature type="compositionally biased region" description="Basic and acidic residues" evidence="1">
    <location>
        <begin position="19"/>
        <end position="29"/>
    </location>
</feature>
<evidence type="ECO:0000313" key="2">
    <source>
        <dbReference type="EMBL" id="GHH74423.1"/>
    </source>
</evidence>
<dbReference type="EMBL" id="BNCD01000003">
    <property type="protein sequence ID" value="GHH74423.1"/>
    <property type="molecule type" value="Genomic_DNA"/>
</dbReference>
<protein>
    <submittedName>
        <fullName evidence="2">Uncharacterized protein</fullName>
    </submittedName>
</protein>
<dbReference type="Proteomes" id="UP000603708">
    <property type="component" value="Unassembled WGS sequence"/>
</dbReference>
<organism evidence="2 3">
    <name type="scientific">Streptomyces sulfonofaciens</name>
    <dbReference type="NCBI Taxonomy" id="68272"/>
    <lineage>
        <taxon>Bacteria</taxon>
        <taxon>Bacillati</taxon>
        <taxon>Actinomycetota</taxon>
        <taxon>Actinomycetes</taxon>
        <taxon>Kitasatosporales</taxon>
        <taxon>Streptomycetaceae</taxon>
        <taxon>Streptomyces</taxon>
    </lineage>
</organism>
<reference evidence="2" key="2">
    <citation type="submission" date="2020-09" db="EMBL/GenBank/DDBJ databases">
        <authorList>
            <person name="Sun Q."/>
            <person name="Ohkuma M."/>
        </authorList>
    </citation>
    <scope>NUCLEOTIDE SEQUENCE</scope>
    <source>
        <strain evidence="2">JCM 5069</strain>
    </source>
</reference>
<proteinExistence type="predicted"/>
<sequence>MIRGGAAPLHPTRVGVRAWEGKQRGEPRDSGTATPEPRQKTVTRPRNEFAAPPVASVGKQSPYNPGEM</sequence>
<accession>A0A919FXS7</accession>
<dbReference type="AlphaFoldDB" id="A0A919FXS7"/>
<keyword evidence="3" id="KW-1185">Reference proteome</keyword>